<proteinExistence type="predicted"/>
<organism evidence="2 3">
    <name type="scientific">Tectimicrobiota bacterium</name>
    <dbReference type="NCBI Taxonomy" id="2528274"/>
    <lineage>
        <taxon>Bacteria</taxon>
        <taxon>Pseudomonadati</taxon>
        <taxon>Nitrospinota/Tectimicrobiota group</taxon>
        <taxon>Candidatus Tectimicrobiota</taxon>
    </lineage>
</organism>
<dbReference type="AlphaFoldDB" id="A0A937W155"/>
<sequence length="147" mass="16790">MVAMVSSQRFRMLTRRGILQSWGLVVAAWQMNWLRSDAGGAQEAPNRLLEAVDRVRTPEGAFVTQVTISTREPTKPEQVHGYEVYAQGARQTLVRFTSPASERGKSLLMLDQDLWMYLPTVGQPIRIPLAQRWTRRSWKGRNAISYT</sequence>
<dbReference type="EMBL" id="VGLS01000389">
    <property type="protein sequence ID" value="MBM3224717.1"/>
    <property type="molecule type" value="Genomic_DNA"/>
</dbReference>
<dbReference type="Pfam" id="PF17131">
    <property type="entry name" value="LolA_like"/>
    <property type="match status" value="1"/>
</dbReference>
<feature type="domain" description="Uncharacterized protein TP-0789" evidence="1">
    <location>
        <begin position="89"/>
        <end position="133"/>
    </location>
</feature>
<dbReference type="Proteomes" id="UP000712673">
    <property type="component" value="Unassembled WGS sequence"/>
</dbReference>
<evidence type="ECO:0000313" key="2">
    <source>
        <dbReference type="EMBL" id="MBM3224717.1"/>
    </source>
</evidence>
<evidence type="ECO:0000313" key="3">
    <source>
        <dbReference type="Proteomes" id="UP000712673"/>
    </source>
</evidence>
<dbReference type="Gene3D" id="2.50.20.10">
    <property type="entry name" value="Lipoprotein localisation LolA/LolB/LppX"/>
    <property type="match status" value="1"/>
</dbReference>
<accession>A0A937W155</accession>
<dbReference type="InterPro" id="IPR033399">
    <property type="entry name" value="TP_0789-like"/>
</dbReference>
<protein>
    <submittedName>
        <fullName evidence="2">Outer membrane lipoprotein-sorting protein</fullName>
    </submittedName>
</protein>
<evidence type="ECO:0000259" key="1">
    <source>
        <dbReference type="Pfam" id="PF17131"/>
    </source>
</evidence>
<name>A0A937W155_UNCTE</name>
<comment type="caution">
    <text evidence="2">The sequence shown here is derived from an EMBL/GenBank/DDBJ whole genome shotgun (WGS) entry which is preliminary data.</text>
</comment>
<keyword evidence="2" id="KW-0449">Lipoprotein</keyword>
<reference evidence="2" key="1">
    <citation type="submission" date="2019-03" db="EMBL/GenBank/DDBJ databases">
        <title>Lake Tanganyika Metagenome-Assembled Genomes (MAGs).</title>
        <authorList>
            <person name="Tran P."/>
        </authorList>
    </citation>
    <scope>NUCLEOTIDE SEQUENCE</scope>
    <source>
        <strain evidence="2">K_DeepCast_65m_m2_066</strain>
    </source>
</reference>
<gene>
    <name evidence="2" type="ORF">FJZ47_13055</name>
</gene>